<proteinExistence type="predicted"/>
<sequence>MCLLITLKLKTKAKQIQPTNKKKNDICKRAAFWVVGPIMKKFILITLKITNAKGVTHCSKPNLTKTMLKESKIKKNRKPDCYTHKLRQI</sequence>
<accession>A0A9R1WQ31</accession>
<dbReference type="AlphaFoldDB" id="A0A9R1WQ31"/>
<reference evidence="1 2" key="1">
    <citation type="journal article" date="2017" name="Nat. Commun.">
        <title>Genome assembly with in vitro proximity ligation data and whole-genome triplication in lettuce.</title>
        <authorList>
            <person name="Reyes-Chin-Wo S."/>
            <person name="Wang Z."/>
            <person name="Yang X."/>
            <person name="Kozik A."/>
            <person name="Arikit S."/>
            <person name="Song C."/>
            <person name="Xia L."/>
            <person name="Froenicke L."/>
            <person name="Lavelle D.O."/>
            <person name="Truco M.J."/>
            <person name="Xia R."/>
            <person name="Zhu S."/>
            <person name="Xu C."/>
            <person name="Xu H."/>
            <person name="Xu X."/>
            <person name="Cox K."/>
            <person name="Korf I."/>
            <person name="Meyers B.C."/>
            <person name="Michelmore R.W."/>
        </authorList>
    </citation>
    <scope>NUCLEOTIDE SEQUENCE [LARGE SCALE GENOMIC DNA]</scope>
    <source>
        <strain evidence="2">cv. Salinas</strain>
        <tissue evidence="1">Seedlings</tissue>
    </source>
</reference>
<dbReference type="EMBL" id="NBSK02000009">
    <property type="protein sequence ID" value="KAJ0185209.1"/>
    <property type="molecule type" value="Genomic_DNA"/>
</dbReference>
<comment type="caution">
    <text evidence="1">The sequence shown here is derived from an EMBL/GenBank/DDBJ whole genome shotgun (WGS) entry which is preliminary data.</text>
</comment>
<evidence type="ECO:0000313" key="2">
    <source>
        <dbReference type="Proteomes" id="UP000235145"/>
    </source>
</evidence>
<evidence type="ECO:0000313" key="1">
    <source>
        <dbReference type="EMBL" id="KAJ0185209.1"/>
    </source>
</evidence>
<gene>
    <name evidence="1" type="ORF">LSAT_V11C900461020</name>
</gene>
<dbReference type="Proteomes" id="UP000235145">
    <property type="component" value="Unassembled WGS sequence"/>
</dbReference>
<keyword evidence="2" id="KW-1185">Reference proteome</keyword>
<name>A0A9R1WQ31_LACSA</name>
<organism evidence="1 2">
    <name type="scientific">Lactuca sativa</name>
    <name type="common">Garden lettuce</name>
    <dbReference type="NCBI Taxonomy" id="4236"/>
    <lineage>
        <taxon>Eukaryota</taxon>
        <taxon>Viridiplantae</taxon>
        <taxon>Streptophyta</taxon>
        <taxon>Embryophyta</taxon>
        <taxon>Tracheophyta</taxon>
        <taxon>Spermatophyta</taxon>
        <taxon>Magnoliopsida</taxon>
        <taxon>eudicotyledons</taxon>
        <taxon>Gunneridae</taxon>
        <taxon>Pentapetalae</taxon>
        <taxon>asterids</taxon>
        <taxon>campanulids</taxon>
        <taxon>Asterales</taxon>
        <taxon>Asteraceae</taxon>
        <taxon>Cichorioideae</taxon>
        <taxon>Cichorieae</taxon>
        <taxon>Lactucinae</taxon>
        <taxon>Lactuca</taxon>
    </lineage>
</organism>
<protein>
    <submittedName>
        <fullName evidence="1">Uncharacterized protein</fullName>
    </submittedName>
</protein>